<dbReference type="AlphaFoldDB" id="A0A6J6N205"/>
<dbReference type="PROSITE" id="PS51257">
    <property type="entry name" value="PROKAR_LIPOPROTEIN"/>
    <property type="match status" value="1"/>
</dbReference>
<dbReference type="EMBL" id="CAEZXM010000014">
    <property type="protein sequence ID" value="CAB4680159.1"/>
    <property type="molecule type" value="Genomic_DNA"/>
</dbReference>
<gene>
    <name evidence="1" type="ORF">UFOPK2366_00148</name>
</gene>
<sequence>MRLFRSIAVAIVAPLLFSGCITGERPSFGSQADPAIEAVLSKLDTSIGPFTASYSLLTRFGNIVTPVTVAIQNESERSITFGDIRFLQSVGGFRTCTLSTGQCSITADDATISNLSVTHEFYGSAPAARIRQDVTTMVGPAIASVEQFVDQNATCVQLSFTSGTKKYCVLENGMLAFQDTPDLQITLTKLTDTIDVRLFNTSLAGQ</sequence>
<accession>A0A6J6N205</accession>
<organism evidence="1">
    <name type="scientific">freshwater metagenome</name>
    <dbReference type="NCBI Taxonomy" id="449393"/>
    <lineage>
        <taxon>unclassified sequences</taxon>
        <taxon>metagenomes</taxon>
        <taxon>ecological metagenomes</taxon>
    </lineage>
</organism>
<evidence type="ECO:0000313" key="1">
    <source>
        <dbReference type="EMBL" id="CAB4680159.1"/>
    </source>
</evidence>
<reference evidence="1" key="1">
    <citation type="submission" date="2020-05" db="EMBL/GenBank/DDBJ databases">
        <authorList>
            <person name="Chiriac C."/>
            <person name="Salcher M."/>
            <person name="Ghai R."/>
            <person name="Kavagutti S V."/>
        </authorList>
    </citation>
    <scope>NUCLEOTIDE SEQUENCE</scope>
</reference>
<name>A0A6J6N205_9ZZZZ</name>
<proteinExistence type="predicted"/>
<protein>
    <submittedName>
        <fullName evidence="1">Unannotated protein</fullName>
    </submittedName>
</protein>